<reference evidence="2 4" key="2">
    <citation type="journal article" date="2018" name="Plant J.">
        <title>The Physcomitrella patens chromosome-scale assembly reveals moss genome structure and evolution.</title>
        <authorList>
            <person name="Lang D."/>
            <person name="Ullrich K.K."/>
            <person name="Murat F."/>
            <person name="Fuchs J."/>
            <person name="Jenkins J."/>
            <person name="Haas F.B."/>
            <person name="Piednoel M."/>
            <person name="Gundlach H."/>
            <person name="Van Bel M."/>
            <person name="Meyberg R."/>
            <person name="Vives C."/>
            <person name="Morata J."/>
            <person name="Symeonidi A."/>
            <person name="Hiss M."/>
            <person name="Muchero W."/>
            <person name="Kamisugi Y."/>
            <person name="Saleh O."/>
            <person name="Blanc G."/>
            <person name="Decker E.L."/>
            <person name="van Gessel N."/>
            <person name="Grimwood J."/>
            <person name="Hayes R.D."/>
            <person name="Graham S.W."/>
            <person name="Gunter L.E."/>
            <person name="McDaniel S.F."/>
            <person name="Hoernstein S.N.W."/>
            <person name="Larsson A."/>
            <person name="Li F.W."/>
            <person name="Perroud P.F."/>
            <person name="Phillips J."/>
            <person name="Ranjan P."/>
            <person name="Rokshar D.S."/>
            <person name="Rothfels C.J."/>
            <person name="Schneider L."/>
            <person name="Shu S."/>
            <person name="Stevenson D.W."/>
            <person name="Thummler F."/>
            <person name="Tillich M."/>
            <person name="Villarreal Aguilar J.C."/>
            <person name="Widiez T."/>
            <person name="Wong G.K."/>
            <person name="Wymore A."/>
            <person name="Zhang Y."/>
            <person name="Zimmer A.D."/>
            <person name="Quatrano R.S."/>
            <person name="Mayer K.F.X."/>
            <person name="Goodstein D."/>
            <person name="Casacuberta J.M."/>
            <person name="Vandepoele K."/>
            <person name="Reski R."/>
            <person name="Cuming A.C."/>
            <person name="Tuskan G.A."/>
            <person name="Maumus F."/>
            <person name="Salse J."/>
            <person name="Schmutz J."/>
            <person name="Rensing S.A."/>
        </authorList>
    </citation>
    <scope>NUCLEOTIDE SEQUENCE [LARGE SCALE GENOMIC DNA]</scope>
    <source>
        <strain evidence="3 4">cv. Gransden 2004</strain>
    </source>
</reference>
<reference evidence="2 4" key="1">
    <citation type="journal article" date="2008" name="Science">
        <title>The Physcomitrella genome reveals evolutionary insights into the conquest of land by plants.</title>
        <authorList>
            <person name="Rensing S."/>
            <person name="Lang D."/>
            <person name="Zimmer A."/>
            <person name="Terry A."/>
            <person name="Salamov A."/>
            <person name="Shapiro H."/>
            <person name="Nishiyama T."/>
            <person name="Perroud P.-F."/>
            <person name="Lindquist E."/>
            <person name="Kamisugi Y."/>
            <person name="Tanahashi T."/>
            <person name="Sakakibara K."/>
            <person name="Fujita T."/>
            <person name="Oishi K."/>
            <person name="Shin-I T."/>
            <person name="Kuroki Y."/>
            <person name="Toyoda A."/>
            <person name="Suzuki Y."/>
            <person name="Hashimoto A."/>
            <person name="Yamaguchi K."/>
            <person name="Sugano A."/>
            <person name="Kohara Y."/>
            <person name="Fujiyama A."/>
            <person name="Anterola A."/>
            <person name="Aoki S."/>
            <person name="Ashton N."/>
            <person name="Barbazuk W.B."/>
            <person name="Barker E."/>
            <person name="Bennetzen J."/>
            <person name="Bezanilla M."/>
            <person name="Blankenship R."/>
            <person name="Cho S.H."/>
            <person name="Dutcher S."/>
            <person name="Estelle M."/>
            <person name="Fawcett J.A."/>
            <person name="Gundlach H."/>
            <person name="Hanada K."/>
            <person name="Heyl A."/>
            <person name="Hicks K.A."/>
            <person name="Hugh J."/>
            <person name="Lohr M."/>
            <person name="Mayer K."/>
            <person name="Melkozernov A."/>
            <person name="Murata T."/>
            <person name="Nelson D."/>
            <person name="Pils B."/>
            <person name="Prigge M."/>
            <person name="Reiss B."/>
            <person name="Renner T."/>
            <person name="Rombauts S."/>
            <person name="Rushton P."/>
            <person name="Sanderfoot A."/>
            <person name="Schween G."/>
            <person name="Shiu S.-H."/>
            <person name="Stueber K."/>
            <person name="Theodoulou F.L."/>
            <person name="Tu H."/>
            <person name="Van de Peer Y."/>
            <person name="Verrier P.J."/>
            <person name="Waters E."/>
            <person name="Wood A."/>
            <person name="Yang L."/>
            <person name="Cove D."/>
            <person name="Cuming A."/>
            <person name="Hasebe M."/>
            <person name="Lucas S."/>
            <person name="Mishler D.B."/>
            <person name="Reski R."/>
            <person name="Grigoriev I."/>
            <person name="Quatrano R.S."/>
            <person name="Boore J.L."/>
        </authorList>
    </citation>
    <scope>NUCLEOTIDE SEQUENCE [LARGE SCALE GENOMIC DNA]</scope>
    <source>
        <strain evidence="3 4">cv. Gransden 2004</strain>
    </source>
</reference>
<proteinExistence type="predicted"/>
<sequence>MLALKLSSAFKSVLLDWAEAWGHNDARAMTSRMTSIGMRMGTRRLGPVARRSWRRKRAPQVQAWMRRSRRFPRAPTMSRPVPQVGSTGSSRRSRKNPSSSSPGLLLVLSTTEIPN</sequence>
<dbReference type="AlphaFoldDB" id="A0A2K1IJH1"/>
<feature type="compositionally biased region" description="Low complexity" evidence="1">
    <location>
        <begin position="96"/>
        <end position="109"/>
    </location>
</feature>
<dbReference type="Proteomes" id="UP000006727">
    <property type="component" value="Chromosome 23"/>
</dbReference>
<evidence type="ECO:0000256" key="1">
    <source>
        <dbReference type="SAM" id="MobiDB-lite"/>
    </source>
</evidence>
<organism evidence="2">
    <name type="scientific">Physcomitrium patens</name>
    <name type="common">Spreading-leaved earth moss</name>
    <name type="synonym">Physcomitrella patens</name>
    <dbReference type="NCBI Taxonomy" id="3218"/>
    <lineage>
        <taxon>Eukaryota</taxon>
        <taxon>Viridiplantae</taxon>
        <taxon>Streptophyta</taxon>
        <taxon>Embryophyta</taxon>
        <taxon>Bryophyta</taxon>
        <taxon>Bryophytina</taxon>
        <taxon>Bryopsida</taxon>
        <taxon>Funariidae</taxon>
        <taxon>Funariales</taxon>
        <taxon>Funariaceae</taxon>
        <taxon>Physcomitrium</taxon>
    </lineage>
</organism>
<dbReference type="EMBL" id="ABEU02000023">
    <property type="protein sequence ID" value="PNR29424.1"/>
    <property type="molecule type" value="Genomic_DNA"/>
</dbReference>
<reference evidence="3" key="3">
    <citation type="submission" date="2020-12" db="UniProtKB">
        <authorList>
            <consortium name="EnsemblPlants"/>
        </authorList>
    </citation>
    <scope>IDENTIFICATION</scope>
</reference>
<dbReference type="Gramene" id="Pp3c23_15360V3.1">
    <property type="protein sequence ID" value="PAC:32948963.CDS.1"/>
    <property type="gene ID" value="Pp3c23_15360"/>
</dbReference>
<accession>A0A2K1IJH1</accession>
<gene>
    <name evidence="2" type="ORF">PHYPA_028117</name>
</gene>
<name>A0A2K1IJH1_PHYPA</name>
<feature type="region of interest" description="Disordered" evidence="1">
    <location>
        <begin position="34"/>
        <end position="115"/>
    </location>
</feature>
<evidence type="ECO:0000313" key="3">
    <source>
        <dbReference type="EnsemblPlants" id="PAC:32948963.CDS.1"/>
    </source>
</evidence>
<evidence type="ECO:0000313" key="2">
    <source>
        <dbReference type="EMBL" id="PNR29424.1"/>
    </source>
</evidence>
<evidence type="ECO:0000313" key="4">
    <source>
        <dbReference type="Proteomes" id="UP000006727"/>
    </source>
</evidence>
<dbReference type="EnsemblPlants" id="Pp3c23_15360V3.1">
    <property type="protein sequence ID" value="PAC:32948963.CDS.1"/>
    <property type="gene ID" value="Pp3c23_15360"/>
</dbReference>
<keyword evidence="4" id="KW-1185">Reference proteome</keyword>
<dbReference type="InParanoid" id="A0A2K1IJH1"/>
<protein>
    <submittedName>
        <fullName evidence="2 3">Uncharacterized protein</fullName>
    </submittedName>
</protein>
<dbReference type="PaxDb" id="3218-PP1S156_99V6.1"/>